<name>E2ZCS4_9FIRM</name>
<keyword evidence="2" id="KW-1185">Reference proteome</keyword>
<dbReference type="OrthoDB" id="9905440at2"/>
<gene>
    <name evidence="1" type="ORF">HMPREF9429_01028</name>
</gene>
<reference evidence="1 2" key="1">
    <citation type="submission" date="2010-08" db="EMBL/GenBank/DDBJ databases">
        <authorList>
            <person name="Weinstock G."/>
            <person name="Sodergren E."/>
            <person name="Clifton S."/>
            <person name="Fulton L."/>
            <person name="Fulton B."/>
            <person name="Courtney L."/>
            <person name="Fronick C."/>
            <person name="Harrison M."/>
            <person name="Strong C."/>
            <person name="Farmer C."/>
            <person name="Delahaunty K."/>
            <person name="Markovic C."/>
            <person name="Hall O."/>
            <person name="Minx P."/>
            <person name="Tomlinson C."/>
            <person name="Mitreva M."/>
            <person name="Hou S."/>
            <person name="Chen J."/>
            <person name="Wollam A."/>
            <person name="Pepin K.H."/>
            <person name="Johnson M."/>
            <person name="Bhonagiri V."/>
            <person name="Zhang X."/>
            <person name="Suruliraj S."/>
            <person name="Warren W."/>
            <person name="Chinwalla A."/>
            <person name="Mardis E.R."/>
            <person name="Wilson R.K."/>
        </authorList>
    </citation>
    <scope>NUCLEOTIDE SEQUENCE [LARGE SCALE GENOMIC DNA]</scope>
    <source>
        <strain evidence="1 2">F0359</strain>
    </source>
</reference>
<dbReference type="Proteomes" id="UP000003195">
    <property type="component" value="Unassembled WGS sequence"/>
</dbReference>
<comment type="caution">
    <text evidence="1">The sequence shown here is derived from an EMBL/GenBank/DDBJ whole genome shotgun (WGS) entry which is preliminary data.</text>
</comment>
<proteinExistence type="predicted"/>
<dbReference type="RefSeq" id="WP_006942097.1">
    <property type="nucleotide sequence ID" value="NZ_GL538208.1"/>
</dbReference>
<evidence type="ECO:0000313" key="1">
    <source>
        <dbReference type="EMBL" id="EFQ03845.1"/>
    </source>
</evidence>
<dbReference type="AlphaFoldDB" id="E2ZCS4"/>
<sequence>MDDMQRFINEHNLRLREGAQGFMSREFSKYEWAAPVIQEADIFKKYCHHLGLMGATIEEITTVGFGVGPIDGYSISHFCTHKRHPENKTSIDVDACLCGVDHVNLIMNWYLCPIVLVTDKGKFEIDFTESSTVYMGKDSIPTHYYGASEEELEQEYLAKELFAGLQGDTVVDCLIEEQTFEEAACEFTGACNMTLPYGLTSYIKNITFCLESGRKLRLSTFWNNGMIEVLDKEDRYVQIPADHLKRCLPFA</sequence>
<dbReference type="HOGENOM" id="CLU_1106133_0_0_9"/>
<evidence type="ECO:0000313" key="2">
    <source>
        <dbReference type="Proteomes" id="UP000003195"/>
    </source>
</evidence>
<protein>
    <submittedName>
        <fullName evidence="1">Uncharacterized protein</fullName>
    </submittedName>
</protein>
<dbReference type="STRING" id="706434.HMPREF9429_01028"/>
<dbReference type="EMBL" id="AECS01000037">
    <property type="protein sequence ID" value="EFQ03845.1"/>
    <property type="molecule type" value="Genomic_DNA"/>
</dbReference>
<organism evidence="1 2">
    <name type="scientific">Megasphaera micronuciformis F0359</name>
    <dbReference type="NCBI Taxonomy" id="706434"/>
    <lineage>
        <taxon>Bacteria</taxon>
        <taxon>Bacillati</taxon>
        <taxon>Bacillota</taxon>
        <taxon>Negativicutes</taxon>
        <taxon>Veillonellales</taxon>
        <taxon>Veillonellaceae</taxon>
        <taxon>Megasphaera</taxon>
    </lineage>
</organism>
<accession>E2ZCS4</accession>